<keyword evidence="3" id="KW-1185">Reference proteome</keyword>
<dbReference type="InterPro" id="IPR000120">
    <property type="entry name" value="Amidase"/>
</dbReference>
<dbReference type="Pfam" id="PF01425">
    <property type="entry name" value="Amidase"/>
    <property type="match status" value="1"/>
</dbReference>
<dbReference type="InterPro" id="IPR023631">
    <property type="entry name" value="Amidase_dom"/>
</dbReference>
<accession>A0ABS3DCS6</accession>
<dbReference type="Gene3D" id="3.90.1300.10">
    <property type="entry name" value="Amidase signature (AS) domain"/>
    <property type="match status" value="1"/>
</dbReference>
<dbReference type="InterPro" id="IPR020556">
    <property type="entry name" value="Amidase_CS"/>
</dbReference>
<dbReference type="PANTHER" id="PTHR11895:SF67">
    <property type="entry name" value="AMIDASE DOMAIN-CONTAINING PROTEIN"/>
    <property type="match status" value="1"/>
</dbReference>
<dbReference type="SUPFAM" id="SSF75304">
    <property type="entry name" value="Amidase signature (AS) enzymes"/>
    <property type="match status" value="1"/>
</dbReference>
<evidence type="ECO:0000259" key="1">
    <source>
        <dbReference type="Pfam" id="PF01425"/>
    </source>
</evidence>
<dbReference type="PANTHER" id="PTHR11895">
    <property type="entry name" value="TRANSAMIDASE"/>
    <property type="match status" value="1"/>
</dbReference>
<organism evidence="2 3">
    <name type="scientific">Corallococcus macrosporus</name>
    <dbReference type="NCBI Taxonomy" id="35"/>
    <lineage>
        <taxon>Bacteria</taxon>
        <taxon>Pseudomonadati</taxon>
        <taxon>Myxococcota</taxon>
        <taxon>Myxococcia</taxon>
        <taxon>Myxococcales</taxon>
        <taxon>Cystobacterineae</taxon>
        <taxon>Myxococcaceae</taxon>
        <taxon>Corallococcus</taxon>
    </lineage>
</organism>
<sequence>MTYRRAPVKAPRLSGMPLKAMVNTLERGGVGPALLEKLMRDSGIEQWRELSAGDAPPIQYPLPHGAPPAESQTPVEQAARAVAASPVEPKRETVAAFARAYRDGSADPVAVARRAHEAIERLDGGADRLGLFIARKPEEVLQAAEASSARLRAGAPLSVLDGVPVVIKDELDLAGFPTTLGTTFRTEPARTDSTVAARLKAAGAVILGKANMHEIGINPIGLNPHHGAARNPWNRGHITGGSSSGSGAVVAAGLCPASIGADGGGSIRIPAALCGVVGLKATWGRIPETGVPPLCWNVAHVGPLGLTVDDVAAVYAIVAGTDGLDVASRQQPPHHLSGYEDGTLQGVRLGLCTPYFEDADPDVVARCREAVRALTDAGATVVELPAPDLNTILWTHSCIILSEMAEAMLPQVKARASVFGLDSRTNLALGRHFRATDLIHALRHRHRLTRELLSLMADVDVIVTPTTASTAPAIPEAALPAGESNLPVVDALMRFIRLANLTGCPALSVPAGFDRAGLPVGVHLMGRPYEEHLLFRLGRVVERAAERRTPGLHVNLLP</sequence>
<feature type="domain" description="Amidase" evidence="1">
    <location>
        <begin position="119"/>
        <end position="534"/>
    </location>
</feature>
<dbReference type="Proteomes" id="UP000664052">
    <property type="component" value="Unassembled WGS sequence"/>
</dbReference>
<name>A0ABS3DCS6_9BACT</name>
<gene>
    <name evidence="2" type="ORF">JYK02_18405</name>
</gene>
<evidence type="ECO:0000313" key="3">
    <source>
        <dbReference type="Proteomes" id="UP000664052"/>
    </source>
</evidence>
<protein>
    <submittedName>
        <fullName evidence="2">Amidase</fullName>
    </submittedName>
</protein>
<dbReference type="PROSITE" id="PS00571">
    <property type="entry name" value="AMIDASES"/>
    <property type="match status" value="1"/>
</dbReference>
<dbReference type="InterPro" id="IPR036928">
    <property type="entry name" value="AS_sf"/>
</dbReference>
<reference evidence="2 3" key="1">
    <citation type="submission" date="2021-02" db="EMBL/GenBank/DDBJ databases">
        <title>De Novo genome assembly of isolated myxobacteria.</title>
        <authorList>
            <person name="Stevens D.C."/>
        </authorList>
    </citation>
    <scope>NUCLEOTIDE SEQUENCE [LARGE SCALE GENOMIC DNA]</scope>
    <source>
        <strain evidence="2 3">ATCC 29039</strain>
    </source>
</reference>
<comment type="caution">
    <text evidence="2">The sequence shown here is derived from an EMBL/GenBank/DDBJ whole genome shotgun (WGS) entry which is preliminary data.</text>
</comment>
<dbReference type="RefSeq" id="WP_207052761.1">
    <property type="nucleotide sequence ID" value="NZ_JAFIMU010000007.1"/>
</dbReference>
<proteinExistence type="predicted"/>
<evidence type="ECO:0000313" key="2">
    <source>
        <dbReference type="EMBL" id="MBN8229484.1"/>
    </source>
</evidence>
<dbReference type="EMBL" id="JAFIMU010000007">
    <property type="protein sequence ID" value="MBN8229484.1"/>
    <property type="molecule type" value="Genomic_DNA"/>
</dbReference>